<dbReference type="OrthoDB" id="6172931at2759"/>
<dbReference type="EMBL" id="UYJE01003508">
    <property type="protein sequence ID" value="VDI19900.1"/>
    <property type="molecule type" value="Genomic_DNA"/>
</dbReference>
<dbReference type="CDD" id="cd18989">
    <property type="entry name" value="LGIC_ECD_cation"/>
    <property type="match status" value="1"/>
</dbReference>
<evidence type="ECO:0000256" key="5">
    <source>
        <dbReference type="SAM" id="Phobius"/>
    </source>
</evidence>
<organism evidence="9 10">
    <name type="scientific">Mytilus galloprovincialis</name>
    <name type="common">Mediterranean mussel</name>
    <dbReference type="NCBI Taxonomy" id="29158"/>
    <lineage>
        <taxon>Eukaryota</taxon>
        <taxon>Metazoa</taxon>
        <taxon>Spiralia</taxon>
        <taxon>Lophotrochozoa</taxon>
        <taxon>Mollusca</taxon>
        <taxon>Bivalvia</taxon>
        <taxon>Autobranchia</taxon>
        <taxon>Pteriomorphia</taxon>
        <taxon>Mytilida</taxon>
        <taxon>Mytiloidea</taxon>
        <taxon>Mytilidae</taxon>
        <taxon>Mytilinae</taxon>
        <taxon>Mytilus</taxon>
    </lineage>
</organism>
<evidence type="ECO:0000256" key="2">
    <source>
        <dbReference type="ARBA" id="ARBA00022692"/>
    </source>
</evidence>
<dbReference type="InterPro" id="IPR036719">
    <property type="entry name" value="Neuro-gated_channel_TM_sf"/>
</dbReference>
<dbReference type="GO" id="GO:0005230">
    <property type="term" value="F:extracellular ligand-gated monoatomic ion channel activity"/>
    <property type="evidence" value="ECO:0007669"/>
    <property type="project" value="InterPro"/>
</dbReference>
<evidence type="ECO:0000256" key="1">
    <source>
        <dbReference type="ARBA" id="ARBA00004141"/>
    </source>
</evidence>
<gene>
    <name evidence="9" type="ORF">MGAL_10B053444</name>
</gene>
<keyword evidence="3 5" id="KW-1133">Transmembrane helix</keyword>
<feature type="transmembrane region" description="Helical" evidence="5">
    <location>
        <begin position="299"/>
        <end position="326"/>
    </location>
</feature>
<dbReference type="InterPro" id="IPR038050">
    <property type="entry name" value="Neuro_actylchol_rec"/>
</dbReference>
<evidence type="ECO:0000313" key="9">
    <source>
        <dbReference type="EMBL" id="VDI19900.1"/>
    </source>
</evidence>
<sequence length="411" mass="47529">MEKMVWFLVVIICHVYICSANNQTEDQYQTKRQLKRTLMEKYSNQQIPRKHEYDGVYVTVNPYIDLFLDFNENAGTYVVYALFRINWEDDYITWNETENDGITFLRFPVTEVWFPKIMIRNTIEKRTIFTSDDDLDQMTTYVEYYSDGSATVLAGGVIEVVCHASMYYFPFDSHVCNIELYFDDSAVYTDYNSYGDQSLLSLTHYTPHAEWDLTNVTSVPGPNGWPQLIVQLKLERKPLFVCVSLILPIFLVSFVNVFVFVLPIESGERISLSVTLFLTFVVIITMVSENLPESSEVSIFIILLITKVISSILTTVMAIVTLSLYYRNNDTKTFSILKMCTCATKCRQQENSHENQATKTSKHSTLSVKTNWQNVVQKIDRFCIFVLVVEILSEIVAALIIFRNRWGLNNS</sequence>
<dbReference type="PANTHER" id="PTHR18945">
    <property type="entry name" value="NEUROTRANSMITTER GATED ION CHANNEL"/>
    <property type="match status" value="1"/>
</dbReference>
<keyword evidence="10" id="KW-1185">Reference proteome</keyword>
<keyword evidence="6" id="KW-0732">Signal</keyword>
<evidence type="ECO:0000256" key="3">
    <source>
        <dbReference type="ARBA" id="ARBA00022989"/>
    </source>
</evidence>
<dbReference type="InterPro" id="IPR036734">
    <property type="entry name" value="Neur_chan_lig-bd_sf"/>
</dbReference>
<evidence type="ECO:0000256" key="4">
    <source>
        <dbReference type="ARBA" id="ARBA00023136"/>
    </source>
</evidence>
<keyword evidence="4 5" id="KW-0472">Membrane</keyword>
<evidence type="ECO:0000256" key="6">
    <source>
        <dbReference type="SAM" id="SignalP"/>
    </source>
</evidence>
<evidence type="ECO:0000259" key="7">
    <source>
        <dbReference type="Pfam" id="PF02931"/>
    </source>
</evidence>
<dbReference type="SUPFAM" id="SSF63712">
    <property type="entry name" value="Nicotinic receptor ligand binding domain-like"/>
    <property type="match status" value="1"/>
</dbReference>
<dbReference type="GO" id="GO:0004888">
    <property type="term" value="F:transmembrane signaling receptor activity"/>
    <property type="evidence" value="ECO:0007669"/>
    <property type="project" value="InterPro"/>
</dbReference>
<keyword evidence="2 5" id="KW-0812">Transmembrane</keyword>
<dbReference type="Proteomes" id="UP000596742">
    <property type="component" value="Unassembled WGS sequence"/>
</dbReference>
<dbReference type="InterPro" id="IPR006201">
    <property type="entry name" value="Neur_channel"/>
</dbReference>
<dbReference type="Pfam" id="PF02931">
    <property type="entry name" value="Neur_chan_LBD"/>
    <property type="match status" value="1"/>
</dbReference>
<dbReference type="SUPFAM" id="SSF90112">
    <property type="entry name" value="Neurotransmitter-gated ion-channel transmembrane pore"/>
    <property type="match status" value="1"/>
</dbReference>
<dbReference type="Gene3D" id="2.70.170.10">
    <property type="entry name" value="Neurotransmitter-gated ion-channel ligand-binding domain"/>
    <property type="match status" value="1"/>
</dbReference>
<accession>A0A8B6DJB4</accession>
<comment type="subcellular location">
    <subcellularLocation>
        <location evidence="1">Membrane</location>
        <topology evidence="1">Multi-pass membrane protein</topology>
    </subcellularLocation>
</comment>
<reference evidence="9" key="1">
    <citation type="submission" date="2018-11" db="EMBL/GenBank/DDBJ databases">
        <authorList>
            <person name="Alioto T."/>
            <person name="Alioto T."/>
        </authorList>
    </citation>
    <scope>NUCLEOTIDE SEQUENCE</scope>
</reference>
<dbReference type="CDD" id="cd19051">
    <property type="entry name" value="LGIC_TM_cation"/>
    <property type="match status" value="1"/>
</dbReference>
<evidence type="ECO:0000313" key="10">
    <source>
        <dbReference type="Proteomes" id="UP000596742"/>
    </source>
</evidence>
<name>A0A8B6DJB4_MYTGA</name>
<protein>
    <submittedName>
        <fullName evidence="9">Uncharacterized protein</fullName>
    </submittedName>
</protein>
<feature type="chain" id="PRO_5032629961" evidence="6">
    <location>
        <begin position="21"/>
        <end position="411"/>
    </location>
</feature>
<comment type="caution">
    <text evidence="9">The sequence shown here is derived from an EMBL/GenBank/DDBJ whole genome shotgun (WGS) entry which is preliminary data.</text>
</comment>
<feature type="domain" description="Neurotransmitter-gated ion-channel ligand-binding" evidence="7">
    <location>
        <begin position="32"/>
        <end position="238"/>
    </location>
</feature>
<evidence type="ECO:0000259" key="8">
    <source>
        <dbReference type="Pfam" id="PF02932"/>
    </source>
</evidence>
<dbReference type="Gene3D" id="1.20.58.390">
    <property type="entry name" value="Neurotransmitter-gated ion-channel transmembrane domain"/>
    <property type="match status" value="1"/>
</dbReference>
<feature type="domain" description="Neurotransmitter-gated ion-channel transmembrane" evidence="8">
    <location>
        <begin position="245"/>
        <end position="358"/>
    </location>
</feature>
<dbReference type="GO" id="GO:0016020">
    <property type="term" value="C:membrane"/>
    <property type="evidence" value="ECO:0007669"/>
    <property type="project" value="UniProtKB-SubCell"/>
</dbReference>
<proteinExistence type="predicted"/>
<dbReference type="PRINTS" id="PR00252">
    <property type="entry name" value="NRIONCHANNEL"/>
</dbReference>
<feature type="transmembrane region" description="Helical" evidence="5">
    <location>
        <begin position="382"/>
        <end position="402"/>
    </location>
</feature>
<dbReference type="Pfam" id="PF02932">
    <property type="entry name" value="Neur_chan_memb"/>
    <property type="match status" value="1"/>
</dbReference>
<dbReference type="InterPro" id="IPR006029">
    <property type="entry name" value="Neurotrans-gated_channel_TM"/>
</dbReference>
<feature type="signal peptide" evidence="6">
    <location>
        <begin position="1"/>
        <end position="20"/>
    </location>
</feature>
<feature type="transmembrane region" description="Helical" evidence="5">
    <location>
        <begin position="269"/>
        <end position="287"/>
    </location>
</feature>
<feature type="transmembrane region" description="Helical" evidence="5">
    <location>
        <begin position="238"/>
        <end position="262"/>
    </location>
</feature>
<dbReference type="InterPro" id="IPR006202">
    <property type="entry name" value="Neur_chan_lig-bd"/>
</dbReference>
<dbReference type="AlphaFoldDB" id="A0A8B6DJB4"/>